<dbReference type="GO" id="GO:0042802">
    <property type="term" value="F:identical protein binding"/>
    <property type="evidence" value="ECO:0007669"/>
    <property type="project" value="TreeGrafter"/>
</dbReference>
<dbReference type="OrthoDB" id="9801834at2"/>
<dbReference type="InterPro" id="IPR049704">
    <property type="entry name" value="Aminotrans_3_PPA_site"/>
</dbReference>
<evidence type="ECO:0000256" key="1">
    <source>
        <dbReference type="ARBA" id="ARBA00001933"/>
    </source>
</evidence>
<evidence type="ECO:0000256" key="5">
    <source>
        <dbReference type="ARBA" id="ARBA00022898"/>
    </source>
</evidence>
<proteinExistence type="inferred from homology"/>
<evidence type="ECO:0000256" key="7">
    <source>
        <dbReference type="ARBA" id="ARBA00076874"/>
    </source>
</evidence>
<protein>
    <recommendedName>
        <fullName evidence="7">5-aminovalerate transaminase</fullName>
        <ecNumber evidence="6">2.6.1.48</ecNumber>
    </recommendedName>
    <alternativeName>
        <fullName evidence="7">5-aminovalerate transaminase</fullName>
    </alternativeName>
</protein>
<dbReference type="SUPFAM" id="SSF53383">
    <property type="entry name" value="PLP-dependent transferases"/>
    <property type="match status" value="1"/>
</dbReference>
<evidence type="ECO:0000256" key="2">
    <source>
        <dbReference type="ARBA" id="ARBA00008954"/>
    </source>
</evidence>
<dbReference type="InterPro" id="IPR004632">
    <property type="entry name" value="4NH2But_aminotransferase_bac"/>
</dbReference>
<dbReference type="Pfam" id="PF00202">
    <property type="entry name" value="Aminotran_3"/>
    <property type="match status" value="1"/>
</dbReference>
<dbReference type="FunFam" id="3.90.1150.10:FF:000022">
    <property type="entry name" value="4-aminobutyrate aminotransferase"/>
    <property type="match status" value="1"/>
</dbReference>
<reference evidence="9 10" key="1">
    <citation type="submission" date="2017-01" db="EMBL/GenBank/DDBJ databases">
        <authorList>
            <person name="Mah S.A."/>
            <person name="Swanson W.J."/>
            <person name="Moy G.W."/>
            <person name="Vacquier V.D."/>
        </authorList>
    </citation>
    <scope>NUCLEOTIDE SEQUENCE [LARGE SCALE GENOMIC DNA]</scope>
    <source>
        <strain evidence="9 10">DSM 11589</strain>
    </source>
</reference>
<dbReference type="RefSeq" id="WP_076401112.1">
    <property type="nucleotide sequence ID" value="NZ_FTOA01000005.1"/>
</dbReference>
<evidence type="ECO:0000256" key="8">
    <source>
        <dbReference type="RuleBase" id="RU003560"/>
    </source>
</evidence>
<dbReference type="EC" id="2.6.1.48" evidence="6"/>
<dbReference type="InterPro" id="IPR005814">
    <property type="entry name" value="Aminotrans_3"/>
</dbReference>
<dbReference type="InterPro" id="IPR050103">
    <property type="entry name" value="Class-III_PLP-dep_AT"/>
</dbReference>
<dbReference type="GO" id="GO:0047589">
    <property type="term" value="F:5-aminovalerate transaminase activity"/>
    <property type="evidence" value="ECO:0007669"/>
    <property type="project" value="UniProtKB-EC"/>
</dbReference>
<evidence type="ECO:0000256" key="3">
    <source>
        <dbReference type="ARBA" id="ARBA00022576"/>
    </source>
</evidence>
<organism evidence="9 10">
    <name type="scientific">Insolitispirillum peregrinum</name>
    <dbReference type="NCBI Taxonomy" id="80876"/>
    <lineage>
        <taxon>Bacteria</taxon>
        <taxon>Pseudomonadati</taxon>
        <taxon>Pseudomonadota</taxon>
        <taxon>Alphaproteobacteria</taxon>
        <taxon>Rhodospirillales</taxon>
        <taxon>Novispirillaceae</taxon>
        <taxon>Insolitispirillum</taxon>
    </lineage>
</organism>
<dbReference type="PANTHER" id="PTHR11986">
    <property type="entry name" value="AMINOTRANSFERASE CLASS III"/>
    <property type="match status" value="1"/>
</dbReference>
<accession>A0A1N7NKP0</accession>
<keyword evidence="3 9" id="KW-0032">Aminotransferase</keyword>
<evidence type="ECO:0000313" key="10">
    <source>
        <dbReference type="Proteomes" id="UP000185678"/>
    </source>
</evidence>
<comment type="cofactor">
    <cofactor evidence="1">
        <name>pyridoxal 5'-phosphate</name>
        <dbReference type="ChEBI" id="CHEBI:597326"/>
    </cofactor>
</comment>
<dbReference type="Gene3D" id="3.90.1150.10">
    <property type="entry name" value="Aspartate Aminotransferase, domain 1"/>
    <property type="match status" value="1"/>
</dbReference>
<dbReference type="NCBIfam" id="TIGR00700">
    <property type="entry name" value="GABAtrnsam"/>
    <property type="match status" value="1"/>
</dbReference>
<keyword evidence="4 9" id="KW-0808">Transferase</keyword>
<dbReference type="GO" id="GO:0034386">
    <property type="term" value="F:4-aminobutyrate:2-oxoglutarate transaminase activity"/>
    <property type="evidence" value="ECO:0007669"/>
    <property type="project" value="InterPro"/>
</dbReference>
<comment type="similarity">
    <text evidence="2 8">Belongs to the class-III pyridoxal-phosphate-dependent aminotransferase family.</text>
</comment>
<dbReference type="FunFam" id="3.40.640.10:FF:000013">
    <property type="entry name" value="4-aminobutyrate aminotransferase"/>
    <property type="match status" value="1"/>
</dbReference>
<dbReference type="PIRSF" id="PIRSF000521">
    <property type="entry name" value="Transaminase_4ab_Lys_Orn"/>
    <property type="match status" value="1"/>
</dbReference>
<dbReference type="Gene3D" id="3.40.640.10">
    <property type="entry name" value="Type I PLP-dependent aspartate aminotransferase-like (Major domain)"/>
    <property type="match status" value="1"/>
</dbReference>
<gene>
    <name evidence="9" type="ORF">SAMN05421779_105192</name>
</gene>
<dbReference type="PROSITE" id="PS00600">
    <property type="entry name" value="AA_TRANSFER_CLASS_3"/>
    <property type="match status" value="1"/>
</dbReference>
<dbReference type="STRING" id="80876.SAMN05421779_105192"/>
<dbReference type="GO" id="GO:0009448">
    <property type="term" value="P:gamma-aminobutyric acid metabolic process"/>
    <property type="evidence" value="ECO:0007669"/>
    <property type="project" value="InterPro"/>
</dbReference>
<dbReference type="GO" id="GO:0030170">
    <property type="term" value="F:pyridoxal phosphate binding"/>
    <property type="evidence" value="ECO:0007669"/>
    <property type="project" value="InterPro"/>
</dbReference>
<dbReference type="GO" id="GO:0009063">
    <property type="term" value="P:amino acid catabolic process"/>
    <property type="evidence" value="ECO:0007669"/>
    <property type="project" value="UniProtKB-ARBA"/>
</dbReference>
<evidence type="ECO:0000256" key="6">
    <source>
        <dbReference type="ARBA" id="ARBA00067022"/>
    </source>
</evidence>
<keyword evidence="5 8" id="KW-0663">Pyridoxal phosphate</keyword>
<dbReference type="AlphaFoldDB" id="A0A1N7NKP0"/>
<name>A0A1N7NKP0_9PROT</name>
<dbReference type="GO" id="GO:0046395">
    <property type="term" value="P:carboxylic acid catabolic process"/>
    <property type="evidence" value="ECO:0007669"/>
    <property type="project" value="UniProtKB-ARBA"/>
</dbReference>
<dbReference type="PANTHER" id="PTHR11986:SF58">
    <property type="entry name" value="LEUCINE_METHIONINE RACEMASE"/>
    <property type="match status" value="1"/>
</dbReference>
<dbReference type="InterPro" id="IPR015422">
    <property type="entry name" value="PyrdxlP-dep_Trfase_small"/>
</dbReference>
<sequence>MTSNADIQARRVSAVPRGVSTMLPVFAARAQGAEMWDAEGKRYIDFAGGIAVLNTGHNHPTIKAAVAAQLDNFSHTCFQVMPYESYISLAEKLNELVPIDGDCQTLFVTTGAEAVENAVKIARAKTGRPGVIAFGGGFHGRTMLGMALTGKVVPYKVGFGPFVSEVYHATYPNPYRGISVADALASLEALFKSDVDPLRVAAIICEPVQGEGGFVIAPPDFLQGLRAICDKYGILLIIDEIQTGFARTGKMFAVEYAGISPDLMTMAKSLAGGFPLSAVTGRKEVMDAANPGGLGGTYGGSPIACAAGLAVLKVIEEENLVARAQEIGELMVGRLTAMQSRNSLSCIGDVRALGAMVAMELVKDRDSRTPDADLTRALVAKAAERGLVILSCGTYGNVIRFLCPLVASNELINEGMDILESILEELTAA</sequence>
<dbReference type="GO" id="GO:0170033">
    <property type="term" value="P:L-amino acid metabolic process"/>
    <property type="evidence" value="ECO:0007669"/>
    <property type="project" value="UniProtKB-ARBA"/>
</dbReference>
<dbReference type="GO" id="GO:0170039">
    <property type="term" value="P:proteinogenic amino acid metabolic process"/>
    <property type="evidence" value="ECO:0007669"/>
    <property type="project" value="UniProtKB-ARBA"/>
</dbReference>
<dbReference type="InterPro" id="IPR015424">
    <property type="entry name" value="PyrdxlP-dep_Trfase"/>
</dbReference>
<keyword evidence="10" id="KW-1185">Reference proteome</keyword>
<evidence type="ECO:0000313" key="9">
    <source>
        <dbReference type="EMBL" id="SIS98872.1"/>
    </source>
</evidence>
<dbReference type="InterPro" id="IPR015421">
    <property type="entry name" value="PyrdxlP-dep_Trfase_major"/>
</dbReference>
<dbReference type="Proteomes" id="UP000185678">
    <property type="component" value="Unassembled WGS sequence"/>
</dbReference>
<dbReference type="EMBL" id="FTOA01000005">
    <property type="protein sequence ID" value="SIS98872.1"/>
    <property type="molecule type" value="Genomic_DNA"/>
</dbReference>
<evidence type="ECO:0000256" key="4">
    <source>
        <dbReference type="ARBA" id="ARBA00022679"/>
    </source>
</evidence>
<dbReference type="CDD" id="cd00610">
    <property type="entry name" value="OAT_like"/>
    <property type="match status" value="1"/>
</dbReference>